<feature type="transmembrane region" description="Helical" evidence="2">
    <location>
        <begin position="91"/>
        <end position="114"/>
    </location>
</feature>
<proteinExistence type="predicted"/>
<evidence type="ECO:0000256" key="2">
    <source>
        <dbReference type="SAM" id="Phobius"/>
    </source>
</evidence>
<organism evidence="3 4">
    <name type="scientific">Phytophthora infestans</name>
    <name type="common">Potato late blight agent</name>
    <name type="synonym">Botrytis infestans</name>
    <dbReference type="NCBI Taxonomy" id="4787"/>
    <lineage>
        <taxon>Eukaryota</taxon>
        <taxon>Sar</taxon>
        <taxon>Stramenopiles</taxon>
        <taxon>Oomycota</taxon>
        <taxon>Peronosporomycetes</taxon>
        <taxon>Peronosporales</taxon>
        <taxon>Peronosporaceae</taxon>
        <taxon>Phytophthora</taxon>
    </lineage>
</organism>
<name>A0A833S961_PHYIN</name>
<feature type="transmembrane region" description="Helical" evidence="2">
    <location>
        <begin position="134"/>
        <end position="159"/>
    </location>
</feature>
<accession>A0A833S961</accession>
<keyword evidence="2" id="KW-0472">Membrane</keyword>
<comment type="caution">
    <text evidence="3">The sequence shown here is derived from an EMBL/GenBank/DDBJ whole genome shotgun (WGS) entry which is preliminary data.</text>
</comment>
<keyword evidence="4" id="KW-1185">Reference proteome</keyword>
<dbReference type="EMBL" id="WSZM01000092">
    <property type="protein sequence ID" value="KAF4043122.1"/>
    <property type="molecule type" value="Genomic_DNA"/>
</dbReference>
<keyword evidence="2" id="KW-1133">Transmembrane helix</keyword>
<dbReference type="Proteomes" id="UP000602510">
    <property type="component" value="Unassembled WGS sequence"/>
</dbReference>
<protein>
    <recommendedName>
        <fullName evidence="5">Transmembrane protein</fullName>
    </recommendedName>
</protein>
<evidence type="ECO:0008006" key="5">
    <source>
        <dbReference type="Google" id="ProtNLM"/>
    </source>
</evidence>
<gene>
    <name evidence="3" type="ORF">GN244_ATG04598</name>
</gene>
<evidence type="ECO:0000256" key="1">
    <source>
        <dbReference type="SAM" id="MobiDB-lite"/>
    </source>
</evidence>
<feature type="region of interest" description="Disordered" evidence="1">
    <location>
        <begin position="19"/>
        <end position="40"/>
    </location>
</feature>
<evidence type="ECO:0000313" key="4">
    <source>
        <dbReference type="Proteomes" id="UP000602510"/>
    </source>
</evidence>
<reference evidence="3" key="1">
    <citation type="submission" date="2020-04" db="EMBL/GenBank/DDBJ databases">
        <title>Hybrid Assembly of Korean Phytophthora infestans isolates.</title>
        <authorList>
            <person name="Prokchorchik M."/>
            <person name="Lee Y."/>
            <person name="Seo J."/>
            <person name="Cho J.-H."/>
            <person name="Park Y.-E."/>
            <person name="Jang D.-C."/>
            <person name="Im J.-S."/>
            <person name="Choi J.-G."/>
            <person name="Park H.-J."/>
            <person name="Lee G.-B."/>
            <person name="Lee Y.-G."/>
            <person name="Hong S.-Y."/>
            <person name="Cho K."/>
            <person name="Sohn K.H."/>
        </authorList>
    </citation>
    <scope>NUCLEOTIDE SEQUENCE</scope>
    <source>
        <strain evidence="3">KR_1_A1</strain>
    </source>
</reference>
<sequence>MIIRAVSDSDSEEELLSAAQAASSPRRSVFDPPDVTHSSTKGNAARYSWFVACGTLVLLLLVDLAAVFDPSPDAFALLPLLIPALFYHETIILYPTASILNQFVGLALVGVWIYTREKSFAAGNSAQWLRNARYGPLIVGALLCLGHVVSCLYLLFALLESNGDHTKFWIGRQHSRHSTSPYGRV</sequence>
<dbReference type="AlphaFoldDB" id="A0A833S961"/>
<feature type="transmembrane region" description="Helical" evidence="2">
    <location>
        <begin position="47"/>
        <end position="68"/>
    </location>
</feature>
<keyword evidence="2" id="KW-0812">Transmembrane</keyword>
<evidence type="ECO:0000313" key="3">
    <source>
        <dbReference type="EMBL" id="KAF4043122.1"/>
    </source>
</evidence>